<feature type="domain" description="Clr5" evidence="2">
    <location>
        <begin position="12"/>
        <end position="62"/>
    </location>
</feature>
<name>A0AAV9QF77_9PEZI</name>
<dbReference type="InterPro" id="IPR011990">
    <property type="entry name" value="TPR-like_helical_dom_sf"/>
</dbReference>
<evidence type="ECO:0000259" key="2">
    <source>
        <dbReference type="Pfam" id="PF14420"/>
    </source>
</evidence>
<evidence type="ECO:0000313" key="3">
    <source>
        <dbReference type="EMBL" id="KAK5542301.1"/>
    </source>
</evidence>
<feature type="compositionally biased region" description="Polar residues" evidence="1">
    <location>
        <begin position="135"/>
        <end position="148"/>
    </location>
</feature>
<protein>
    <recommendedName>
        <fullName evidence="2">Clr5 domain-containing protein</fullName>
    </recommendedName>
</protein>
<evidence type="ECO:0000313" key="4">
    <source>
        <dbReference type="Proteomes" id="UP001345827"/>
    </source>
</evidence>
<dbReference type="SUPFAM" id="SSF48452">
    <property type="entry name" value="TPR-like"/>
    <property type="match status" value="1"/>
</dbReference>
<dbReference type="Gene3D" id="1.25.40.10">
    <property type="entry name" value="Tetratricopeptide repeat domain"/>
    <property type="match status" value="1"/>
</dbReference>
<accession>A0AAV9QF77</accession>
<comment type="caution">
    <text evidence="3">The sequence shown here is derived from an EMBL/GenBank/DDBJ whole genome shotgun (WGS) entry which is preliminary data.</text>
</comment>
<feature type="region of interest" description="Disordered" evidence="1">
    <location>
        <begin position="132"/>
        <end position="157"/>
    </location>
</feature>
<proteinExistence type="predicted"/>
<dbReference type="PANTHER" id="PTHR38788">
    <property type="entry name" value="CLR5 DOMAIN-CONTAINING PROTEIN"/>
    <property type="match status" value="1"/>
</dbReference>
<organism evidence="3 4">
    <name type="scientific">Vermiconidia calcicola</name>
    <dbReference type="NCBI Taxonomy" id="1690605"/>
    <lineage>
        <taxon>Eukaryota</taxon>
        <taxon>Fungi</taxon>
        <taxon>Dikarya</taxon>
        <taxon>Ascomycota</taxon>
        <taxon>Pezizomycotina</taxon>
        <taxon>Dothideomycetes</taxon>
        <taxon>Dothideomycetidae</taxon>
        <taxon>Mycosphaerellales</taxon>
        <taxon>Extremaceae</taxon>
        <taxon>Vermiconidia</taxon>
    </lineage>
</organism>
<dbReference type="PANTHER" id="PTHR38788:SF3">
    <property type="entry name" value="CLR5 DOMAIN-CONTAINING PROTEIN"/>
    <property type="match status" value="1"/>
</dbReference>
<dbReference type="Pfam" id="PF14420">
    <property type="entry name" value="Clr5"/>
    <property type="match status" value="1"/>
</dbReference>
<reference evidence="3 4" key="1">
    <citation type="submission" date="2023-06" db="EMBL/GenBank/DDBJ databases">
        <title>Black Yeasts Isolated from many extreme environments.</title>
        <authorList>
            <person name="Coleine C."/>
            <person name="Stajich J.E."/>
            <person name="Selbmann L."/>
        </authorList>
    </citation>
    <scope>NUCLEOTIDE SEQUENCE [LARGE SCALE GENOMIC DNA]</scope>
    <source>
        <strain evidence="3 4">CCFEE 5887</strain>
    </source>
</reference>
<dbReference type="InterPro" id="IPR025676">
    <property type="entry name" value="Clr5_dom"/>
</dbReference>
<evidence type="ECO:0000256" key="1">
    <source>
        <dbReference type="SAM" id="MobiDB-lite"/>
    </source>
</evidence>
<dbReference type="Proteomes" id="UP001345827">
    <property type="component" value="Unassembled WGS sequence"/>
</dbReference>
<gene>
    <name evidence="3" type="ORF">LTR25_002186</name>
</gene>
<dbReference type="EMBL" id="JAXLQG010000003">
    <property type="protein sequence ID" value="KAK5542301.1"/>
    <property type="molecule type" value="Genomic_DNA"/>
</dbReference>
<dbReference type="AlphaFoldDB" id="A0AAV9QF77"/>
<keyword evidence="4" id="KW-1185">Reference proteome</keyword>
<sequence length="506" mass="57207">MPRKRNHPHTHQKWEAIRPIFTKLYQEEGKSLSEVMDIMAERGFHARQVHYKHRINIWGLDKNKKESDMAFAARVIEQRQLRGKKTRLRIRGKELTPTDVEKYWKRKPSKVEDTALVPDTPPCMMYWTPAPSPAMTGTSELSPSSTQTRKGKEVDKTSTDFLSHDIQSVISVDDWDFHELVQSPSVPPHMIPSSFRSQEQLIFSATEYTRSSLDLRLGLQGTDLGLPEEALATFMNMASRWLRIMDYGLAPCTAAVLELEIGEMVPGILRQKSLLLLPNLLGVGLRYHPYCQGYRKLLLLMKERAEAVLPSTSPLTALFESVTGLLEHIGPITKMVSDLTQNVCSKWFSDDSSLAFRFHESLAWSALEQENWLDALQHAQKAEDAAIQILGPSNKHHPRVLPTHYHMVIALIGMGDPGQAERMIQKGLSSCNALPNSDTTEYIRSSFLLALAGIRHRQERVVEAKQILRQLLKCRLEKFGPSDTTVIYLVQQLGPTTESLTLLGGP</sequence>